<reference evidence="2 3" key="1">
    <citation type="submission" date="2023-01" db="EMBL/GenBank/DDBJ databases">
        <title>Analysis of 21 Apiospora genomes using comparative genomics revels a genus with tremendous synthesis potential of carbohydrate active enzymes and secondary metabolites.</title>
        <authorList>
            <person name="Sorensen T."/>
        </authorList>
    </citation>
    <scope>NUCLEOTIDE SEQUENCE [LARGE SCALE GENOMIC DNA]</scope>
    <source>
        <strain evidence="2 3">CBS 83171</strain>
    </source>
</reference>
<comment type="caution">
    <text evidence="2">The sequence shown here is derived from an EMBL/GenBank/DDBJ whole genome shotgun (WGS) entry which is preliminary data.</text>
</comment>
<evidence type="ECO:0000313" key="2">
    <source>
        <dbReference type="EMBL" id="KAK8047547.1"/>
    </source>
</evidence>
<proteinExistence type="predicted"/>
<dbReference type="EMBL" id="JAQQWM010000009">
    <property type="protein sequence ID" value="KAK8047547.1"/>
    <property type="molecule type" value="Genomic_DNA"/>
</dbReference>
<evidence type="ECO:0000313" key="3">
    <source>
        <dbReference type="Proteomes" id="UP001446871"/>
    </source>
</evidence>
<name>A0ABR1TLS9_9PEZI</name>
<sequence length="147" mass="16884">MLLVSPRNREIKMRSRFDFMEWKVSTAILLAQVRRVGTQLKVRTRLCSTPDHTWILDNAGAVLRERVMVTSESIIKITAPSPERHDRPLQMKEGPRALASVRYLDHDTLFVRRDASQDQRKPDGAAAPSDSTTARFPTLLRTRRRSC</sequence>
<evidence type="ECO:0000256" key="1">
    <source>
        <dbReference type="SAM" id="MobiDB-lite"/>
    </source>
</evidence>
<organism evidence="2 3">
    <name type="scientific">Apiospora saccharicola</name>
    <dbReference type="NCBI Taxonomy" id="335842"/>
    <lineage>
        <taxon>Eukaryota</taxon>
        <taxon>Fungi</taxon>
        <taxon>Dikarya</taxon>
        <taxon>Ascomycota</taxon>
        <taxon>Pezizomycotina</taxon>
        <taxon>Sordariomycetes</taxon>
        <taxon>Xylariomycetidae</taxon>
        <taxon>Amphisphaeriales</taxon>
        <taxon>Apiosporaceae</taxon>
        <taxon>Apiospora</taxon>
    </lineage>
</organism>
<keyword evidence="3" id="KW-1185">Reference proteome</keyword>
<feature type="region of interest" description="Disordered" evidence="1">
    <location>
        <begin position="114"/>
        <end position="147"/>
    </location>
</feature>
<feature type="compositionally biased region" description="Basic and acidic residues" evidence="1">
    <location>
        <begin position="114"/>
        <end position="123"/>
    </location>
</feature>
<accession>A0ABR1TLS9</accession>
<dbReference type="Proteomes" id="UP001446871">
    <property type="component" value="Unassembled WGS sequence"/>
</dbReference>
<gene>
    <name evidence="2" type="ORF">PG996_015611</name>
</gene>
<protein>
    <submittedName>
        <fullName evidence="2">Uncharacterized protein</fullName>
    </submittedName>
</protein>